<dbReference type="OrthoDB" id="7416513at2759"/>
<feature type="non-terminal residue" evidence="2">
    <location>
        <position position="74"/>
    </location>
</feature>
<organism evidence="2 3">
    <name type="scientific">Brenthis ino</name>
    <name type="common">lesser marbled fritillary</name>
    <dbReference type="NCBI Taxonomy" id="405034"/>
    <lineage>
        <taxon>Eukaryota</taxon>
        <taxon>Metazoa</taxon>
        <taxon>Ecdysozoa</taxon>
        <taxon>Arthropoda</taxon>
        <taxon>Hexapoda</taxon>
        <taxon>Insecta</taxon>
        <taxon>Pterygota</taxon>
        <taxon>Neoptera</taxon>
        <taxon>Endopterygota</taxon>
        <taxon>Lepidoptera</taxon>
        <taxon>Glossata</taxon>
        <taxon>Ditrysia</taxon>
        <taxon>Papilionoidea</taxon>
        <taxon>Nymphalidae</taxon>
        <taxon>Heliconiinae</taxon>
        <taxon>Argynnini</taxon>
        <taxon>Brenthis</taxon>
    </lineage>
</organism>
<protein>
    <submittedName>
        <fullName evidence="2">Uncharacterized protein</fullName>
    </submittedName>
</protein>
<dbReference type="AlphaFoldDB" id="A0A8J9Y7Y3"/>
<dbReference type="EMBL" id="OV170231">
    <property type="protein sequence ID" value="CAH0716640.1"/>
    <property type="molecule type" value="Genomic_DNA"/>
</dbReference>
<evidence type="ECO:0000313" key="3">
    <source>
        <dbReference type="Proteomes" id="UP000838878"/>
    </source>
</evidence>
<reference evidence="2" key="1">
    <citation type="submission" date="2021-12" db="EMBL/GenBank/DDBJ databases">
        <authorList>
            <person name="Martin H S."/>
        </authorList>
    </citation>
    <scope>NUCLEOTIDE SEQUENCE</scope>
</reference>
<feature type="region of interest" description="Disordered" evidence="1">
    <location>
        <begin position="41"/>
        <end position="74"/>
    </location>
</feature>
<dbReference type="Proteomes" id="UP000838878">
    <property type="component" value="Chromosome 11"/>
</dbReference>
<feature type="compositionally biased region" description="Basic residues" evidence="1">
    <location>
        <begin position="65"/>
        <end position="74"/>
    </location>
</feature>
<feature type="compositionally biased region" description="Basic and acidic residues" evidence="1">
    <location>
        <begin position="41"/>
        <end position="64"/>
    </location>
</feature>
<proteinExistence type="predicted"/>
<gene>
    <name evidence="2" type="ORF">BINO364_LOCUS3365</name>
</gene>
<sequence>MTGILKNNGNSNYVPVIMMPIYSADQCPFDLECEVQKFQESESKPVKKIKAKEQEKQSEKEKEKKKMKKRAFVL</sequence>
<accession>A0A8J9Y7Y3</accession>
<keyword evidence="3" id="KW-1185">Reference proteome</keyword>
<evidence type="ECO:0000256" key="1">
    <source>
        <dbReference type="SAM" id="MobiDB-lite"/>
    </source>
</evidence>
<name>A0A8J9Y7Y3_9NEOP</name>
<evidence type="ECO:0000313" key="2">
    <source>
        <dbReference type="EMBL" id="CAH0716640.1"/>
    </source>
</evidence>